<dbReference type="Pfam" id="PF12059">
    <property type="entry name" value="DUF3540"/>
    <property type="match status" value="1"/>
</dbReference>
<accession>A0A3S5F238</accession>
<reference evidence="1 2" key="1">
    <citation type="submission" date="2018-12" db="EMBL/GenBank/DDBJ databases">
        <authorList>
            <consortium name="Pathogen Informatics"/>
        </authorList>
    </citation>
    <scope>NUCLEOTIDE SEQUENCE [LARGE SCALE GENOMIC DNA]</scope>
    <source>
        <strain evidence="1 2">NCTC13193</strain>
    </source>
</reference>
<evidence type="ECO:0000313" key="1">
    <source>
        <dbReference type="EMBL" id="VEI68186.1"/>
    </source>
</evidence>
<organism evidence="1 2">
    <name type="scientific">Serratia fonticola</name>
    <dbReference type="NCBI Taxonomy" id="47917"/>
    <lineage>
        <taxon>Bacteria</taxon>
        <taxon>Pseudomonadati</taxon>
        <taxon>Pseudomonadota</taxon>
        <taxon>Gammaproteobacteria</taxon>
        <taxon>Enterobacterales</taxon>
        <taxon>Yersiniaceae</taxon>
        <taxon>Serratia</taxon>
    </lineage>
</organism>
<name>A0A3S5F238_SERFO</name>
<dbReference type="AlphaFoldDB" id="A0A3S5F238"/>
<sequence>MTSAITSYTLPITPPQQAAGQVVNLLNDGTMMVESAGRGWHCRRAASCLMTPEFGDRVLIASVEGQLWLLAVLERAEGQHPAVLSVEGDLQIAPRGNLSLASQALNITAKTSDCQIDAMNYSGESLTAWVSLSRIVGKQCESVWQAVTQISHRLLRKTTQMEQVRAGQLDMQAEDYLRMHAQNTVITSKAITKIDSEQIHMG</sequence>
<protein>
    <submittedName>
        <fullName evidence="1">Protein of uncharacterized function (DUF3540)</fullName>
    </submittedName>
</protein>
<evidence type="ECO:0000313" key="2">
    <source>
        <dbReference type="Proteomes" id="UP000270487"/>
    </source>
</evidence>
<proteinExistence type="predicted"/>
<dbReference type="InterPro" id="IPR021927">
    <property type="entry name" value="DUF3540"/>
</dbReference>
<gene>
    <name evidence="1" type="ORF">NCTC13193_02233</name>
</gene>
<dbReference type="EMBL" id="LR134492">
    <property type="protein sequence ID" value="VEI68186.1"/>
    <property type="molecule type" value="Genomic_DNA"/>
</dbReference>
<dbReference type="RefSeq" id="WP_141131882.1">
    <property type="nucleotide sequence ID" value="NZ_CAMISM010000001.1"/>
</dbReference>
<dbReference type="Proteomes" id="UP000270487">
    <property type="component" value="Chromosome"/>
</dbReference>